<dbReference type="EMBL" id="JAANBB010000256">
    <property type="protein sequence ID" value="KAF7545395.1"/>
    <property type="molecule type" value="Genomic_DNA"/>
</dbReference>
<keyword evidence="2" id="KW-0808">Transferase</keyword>
<dbReference type="Proteomes" id="UP000722485">
    <property type="component" value="Unassembled WGS sequence"/>
</dbReference>
<dbReference type="GO" id="GO:0005524">
    <property type="term" value="F:ATP binding"/>
    <property type="evidence" value="ECO:0007669"/>
    <property type="project" value="UniProtKB-KW"/>
</dbReference>
<evidence type="ECO:0000256" key="1">
    <source>
        <dbReference type="ARBA" id="ARBA00022527"/>
    </source>
</evidence>
<accession>A0A9P5L5W5</accession>
<evidence type="ECO:0000256" key="3">
    <source>
        <dbReference type="ARBA" id="ARBA00022741"/>
    </source>
</evidence>
<dbReference type="OrthoDB" id="3638488at2759"/>
<dbReference type="GO" id="GO:0004674">
    <property type="term" value="F:protein serine/threonine kinase activity"/>
    <property type="evidence" value="ECO:0007669"/>
    <property type="project" value="UniProtKB-KW"/>
</dbReference>
<keyword evidence="1" id="KW-0723">Serine/threonine-protein kinase</keyword>
<evidence type="ECO:0000313" key="8">
    <source>
        <dbReference type="Proteomes" id="UP000722485"/>
    </source>
</evidence>
<dbReference type="InterPro" id="IPR000961">
    <property type="entry name" value="AGC-kinase_C"/>
</dbReference>
<evidence type="ECO:0000256" key="5">
    <source>
        <dbReference type="ARBA" id="ARBA00022840"/>
    </source>
</evidence>
<keyword evidence="8" id="KW-1185">Reference proteome</keyword>
<keyword evidence="4" id="KW-0418">Kinase</keyword>
<protein>
    <recommendedName>
        <fullName evidence="6">AGC-kinase C-terminal domain-containing protein</fullName>
    </recommendedName>
</protein>
<evidence type="ECO:0000259" key="6">
    <source>
        <dbReference type="PROSITE" id="PS51285"/>
    </source>
</evidence>
<reference evidence="7" key="1">
    <citation type="submission" date="2020-03" db="EMBL/GenBank/DDBJ databases">
        <title>Draft Genome Sequence of Cylindrodendrum hubeiense.</title>
        <authorList>
            <person name="Buettner E."/>
            <person name="Kellner H."/>
        </authorList>
    </citation>
    <scope>NUCLEOTIDE SEQUENCE</scope>
    <source>
        <strain evidence="7">IHI 201604</strain>
    </source>
</reference>
<dbReference type="Gene3D" id="3.30.200.20">
    <property type="entry name" value="Phosphorylase Kinase, domain 1"/>
    <property type="match status" value="1"/>
</dbReference>
<evidence type="ECO:0000313" key="7">
    <source>
        <dbReference type="EMBL" id="KAF7545395.1"/>
    </source>
</evidence>
<keyword evidence="5" id="KW-0067">ATP-binding</keyword>
<dbReference type="SMART" id="SM00133">
    <property type="entry name" value="S_TK_X"/>
    <property type="match status" value="1"/>
</dbReference>
<dbReference type="PROSITE" id="PS51285">
    <property type="entry name" value="AGC_KINASE_CTER"/>
    <property type="match status" value="1"/>
</dbReference>
<sequence>MKDCGQPDSSRYRDFFGRHVFPDDAEDIKSHRWFKNVPWDRLQTIAPPFIPHVHSAEDTHYFDESDVIEDWSKSSPSGVLLTPEDVRQVLHDFEPRVQSQAIKLIESPFDSTKLRKMDRQIEESQELRLEEKEMLKHFVRLYGQKDRKRPRDILLRDQGIKDGVMDIRKKTAFVGYTWRRMRPGGYTATRIID</sequence>
<evidence type="ECO:0000256" key="2">
    <source>
        <dbReference type="ARBA" id="ARBA00022679"/>
    </source>
</evidence>
<name>A0A9P5L5W5_9HYPO</name>
<comment type="caution">
    <text evidence="7">The sequence shown here is derived from an EMBL/GenBank/DDBJ whole genome shotgun (WGS) entry which is preliminary data.</text>
</comment>
<dbReference type="Gene3D" id="1.10.510.10">
    <property type="entry name" value="Transferase(Phosphotransferase) domain 1"/>
    <property type="match status" value="1"/>
</dbReference>
<proteinExistence type="predicted"/>
<evidence type="ECO:0000256" key="4">
    <source>
        <dbReference type="ARBA" id="ARBA00022777"/>
    </source>
</evidence>
<keyword evidence="3" id="KW-0547">Nucleotide-binding</keyword>
<feature type="domain" description="AGC-kinase C-terminal" evidence="6">
    <location>
        <begin position="35"/>
        <end position="124"/>
    </location>
</feature>
<gene>
    <name evidence="7" type="ORF">G7Z17_g9211</name>
</gene>
<dbReference type="AlphaFoldDB" id="A0A9P5L5W5"/>
<organism evidence="7 8">
    <name type="scientific">Cylindrodendrum hubeiense</name>
    <dbReference type="NCBI Taxonomy" id="595255"/>
    <lineage>
        <taxon>Eukaryota</taxon>
        <taxon>Fungi</taxon>
        <taxon>Dikarya</taxon>
        <taxon>Ascomycota</taxon>
        <taxon>Pezizomycotina</taxon>
        <taxon>Sordariomycetes</taxon>
        <taxon>Hypocreomycetidae</taxon>
        <taxon>Hypocreales</taxon>
        <taxon>Nectriaceae</taxon>
        <taxon>Cylindrodendrum</taxon>
    </lineage>
</organism>